<dbReference type="InterPro" id="IPR006059">
    <property type="entry name" value="SBP"/>
</dbReference>
<proteinExistence type="inferred from homology"/>
<gene>
    <name evidence="5" type="ORF">GCM10009830_18510</name>
</gene>
<dbReference type="PANTHER" id="PTHR30061">
    <property type="entry name" value="MALTOSE-BINDING PERIPLASMIC PROTEIN"/>
    <property type="match status" value="1"/>
</dbReference>
<evidence type="ECO:0000313" key="5">
    <source>
        <dbReference type="EMBL" id="GAA1672637.1"/>
    </source>
</evidence>
<accession>A0ABN2GK68</accession>
<dbReference type="SUPFAM" id="SSF53850">
    <property type="entry name" value="Periplasmic binding protein-like II"/>
    <property type="match status" value="1"/>
</dbReference>
<protein>
    <submittedName>
        <fullName evidence="5">Sugar ABC transporter substrate-binding protein</fullName>
    </submittedName>
</protein>
<evidence type="ECO:0000256" key="4">
    <source>
        <dbReference type="SAM" id="SignalP"/>
    </source>
</evidence>
<keyword evidence="3 4" id="KW-0732">Signal</keyword>
<dbReference type="CDD" id="cd13585">
    <property type="entry name" value="PBP2_TMBP_like"/>
    <property type="match status" value="1"/>
</dbReference>
<evidence type="ECO:0000256" key="3">
    <source>
        <dbReference type="ARBA" id="ARBA00022729"/>
    </source>
</evidence>
<dbReference type="Proteomes" id="UP001499851">
    <property type="component" value="Unassembled WGS sequence"/>
</dbReference>
<keyword evidence="2" id="KW-0813">Transport</keyword>
<dbReference type="PROSITE" id="PS51257">
    <property type="entry name" value="PROKAR_LIPOPROTEIN"/>
    <property type="match status" value="1"/>
</dbReference>
<reference evidence="5 6" key="1">
    <citation type="journal article" date="2019" name="Int. J. Syst. Evol. Microbiol.">
        <title>The Global Catalogue of Microorganisms (GCM) 10K type strain sequencing project: providing services to taxonomists for standard genome sequencing and annotation.</title>
        <authorList>
            <consortium name="The Broad Institute Genomics Platform"/>
            <consortium name="The Broad Institute Genome Sequencing Center for Infectious Disease"/>
            <person name="Wu L."/>
            <person name="Ma J."/>
        </authorList>
    </citation>
    <scope>NUCLEOTIDE SEQUENCE [LARGE SCALE GENOMIC DNA]</scope>
    <source>
        <strain evidence="5 6">JCM 16001</strain>
    </source>
</reference>
<dbReference type="EMBL" id="BAAAQF010000005">
    <property type="protein sequence ID" value="GAA1672637.1"/>
    <property type="molecule type" value="Genomic_DNA"/>
</dbReference>
<feature type="chain" id="PRO_5046962780" evidence="4">
    <location>
        <begin position="23"/>
        <end position="426"/>
    </location>
</feature>
<organism evidence="5 6">
    <name type="scientific">Glycomyces endophyticus</name>
    <dbReference type="NCBI Taxonomy" id="480996"/>
    <lineage>
        <taxon>Bacteria</taxon>
        <taxon>Bacillati</taxon>
        <taxon>Actinomycetota</taxon>
        <taxon>Actinomycetes</taxon>
        <taxon>Glycomycetales</taxon>
        <taxon>Glycomycetaceae</taxon>
        <taxon>Glycomyces</taxon>
    </lineage>
</organism>
<name>A0ABN2GK68_9ACTN</name>
<evidence type="ECO:0000256" key="1">
    <source>
        <dbReference type="ARBA" id="ARBA00008520"/>
    </source>
</evidence>
<comment type="similarity">
    <text evidence="1">Belongs to the bacterial solute-binding protein 1 family.</text>
</comment>
<feature type="signal peptide" evidence="4">
    <location>
        <begin position="1"/>
        <end position="22"/>
    </location>
</feature>
<dbReference type="PANTHER" id="PTHR30061:SF50">
    <property type="entry name" value="MALTOSE_MALTODEXTRIN-BINDING PERIPLASMIC PROTEIN"/>
    <property type="match status" value="1"/>
</dbReference>
<comment type="caution">
    <text evidence="5">The sequence shown here is derived from an EMBL/GenBank/DDBJ whole genome shotgun (WGS) entry which is preliminary data.</text>
</comment>
<dbReference type="RefSeq" id="WP_344484839.1">
    <property type="nucleotide sequence ID" value="NZ_BAAAQF010000005.1"/>
</dbReference>
<dbReference type="Pfam" id="PF01547">
    <property type="entry name" value="SBP_bac_1"/>
    <property type="match status" value="1"/>
</dbReference>
<dbReference type="Gene3D" id="3.40.190.10">
    <property type="entry name" value="Periplasmic binding protein-like II"/>
    <property type="match status" value="2"/>
</dbReference>
<evidence type="ECO:0000313" key="6">
    <source>
        <dbReference type="Proteomes" id="UP001499851"/>
    </source>
</evidence>
<sequence length="426" mass="44874">MRFPKRRAAAVLAAATALVATACNGGGGGGDQEVVLEGVDDGTTLTMWTRAATEAQSQALVDAYNASHENQIELTVIPTDDYQTRVGTAAGNQELPDLFALDVVFAPNFTTAGAYLDITDRIEALDFADALAPSHLDVGTVDGAKYLVPHTLDLSVLFYNKDLYAQAGLDPEAPPTTLAEFDAHARAVDALGGDVEGTFFGGNCGGCFVFTWWPTIWASGAEVMNEDGTESLLDSAEAQEVYATYRGLVEDGAVAAGHAEETGATWVSYFPEGNIGVMPMPSTMLGLMPADLNVGVAPIPGIDGGESTFVGGDSIGISANSEHANQAWDFLRWSLEEEQQVELLAANGDVMARTDLADNQYYAENPNAVVMNDLVQVGRTPYSLNFGQTFNDPQGPWLPLVRGAVYGDPGADLSALNDDVTASLGS</sequence>
<evidence type="ECO:0000256" key="2">
    <source>
        <dbReference type="ARBA" id="ARBA00022448"/>
    </source>
</evidence>
<keyword evidence="6" id="KW-1185">Reference proteome</keyword>